<dbReference type="RefSeq" id="WP_194708232.1">
    <property type="nucleotide sequence ID" value="NZ_JADKPN010000012.1"/>
</dbReference>
<keyword evidence="3" id="KW-1185">Reference proteome</keyword>
<reference evidence="2" key="1">
    <citation type="submission" date="2020-11" db="EMBL/GenBank/DDBJ databases">
        <title>Nocardioides sp. nov., isolated from Soil of Cynanchum wilfordii Hemsley rhizosphere.</title>
        <authorList>
            <person name="Lee J.-S."/>
            <person name="Suh M.K."/>
            <person name="Kim J.-S."/>
        </authorList>
    </citation>
    <scope>NUCLEOTIDE SEQUENCE</scope>
    <source>
        <strain evidence="2">KCTC 19275</strain>
    </source>
</reference>
<evidence type="ECO:0000313" key="2">
    <source>
        <dbReference type="EMBL" id="MBF4765057.1"/>
    </source>
</evidence>
<dbReference type="Pfam" id="PF12680">
    <property type="entry name" value="SnoaL_2"/>
    <property type="match status" value="1"/>
</dbReference>
<comment type="caution">
    <text evidence="2">The sequence shown here is derived from an EMBL/GenBank/DDBJ whole genome shotgun (WGS) entry which is preliminary data.</text>
</comment>
<evidence type="ECO:0000259" key="1">
    <source>
        <dbReference type="Pfam" id="PF12680"/>
    </source>
</evidence>
<dbReference type="Proteomes" id="UP000640489">
    <property type="component" value="Unassembled WGS sequence"/>
</dbReference>
<name>A0A930YFM5_9ACTN</name>
<dbReference type="EMBL" id="JADKPN010000012">
    <property type="protein sequence ID" value="MBF4765057.1"/>
    <property type="molecule type" value="Genomic_DNA"/>
</dbReference>
<dbReference type="AlphaFoldDB" id="A0A930YFM5"/>
<evidence type="ECO:0000313" key="3">
    <source>
        <dbReference type="Proteomes" id="UP000640489"/>
    </source>
</evidence>
<organism evidence="2 3">
    <name type="scientific">Nocardioides islandensis</name>
    <dbReference type="NCBI Taxonomy" id="433663"/>
    <lineage>
        <taxon>Bacteria</taxon>
        <taxon>Bacillati</taxon>
        <taxon>Actinomycetota</taxon>
        <taxon>Actinomycetes</taxon>
        <taxon>Propionibacteriales</taxon>
        <taxon>Nocardioidaceae</taxon>
        <taxon>Nocardioides</taxon>
    </lineage>
</organism>
<accession>A0A930YFM5</accession>
<dbReference type="InterPro" id="IPR032710">
    <property type="entry name" value="NTF2-like_dom_sf"/>
</dbReference>
<gene>
    <name evidence="2" type="ORF">ISU07_18140</name>
</gene>
<proteinExistence type="predicted"/>
<protein>
    <submittedName>
        <fullName evidence="2">Nuclear transport factor 2 family protein</fullName>
    </submittedName>
</protein>
<dbReference type="Gene3D" id="3.10.450.50">
    <property type="match status" value="1"/>
</dbReference>
<dbReference type="InterPro" id="IPR037401">
    <property type="entry name" value="SnoaL-like"/>
</dbReference>
<sequence>MTIRTGRTFDAAGYARGFDTWDIEALLAQYADDVELTMVTPDNPPGRPLTHRGKQPLRMMWQHAVSAGAKVSIRRAVVTDDAAAFTFDCEFPGQHVVVSNVLADLADGLIVRQHEVMVGAPVEAVAAAGA</sequence>
<dbReference type="SUPFAM" id="SSF54427">
    <property type="entry name" value="NTF2-like"/>
    <property type="match status" value="1"/>
</dbReference>
<feature type="domain" description="SnoaL-like" evidence="1">
    <location>
        <begin position="14"/>
        <end position="112"/>
    </location>
</feature>